<dbReference type="EMBL" id="VJZN01000068">
    <property type="protein sequence ID" value="TRX00300.1"/>
    <property type="molecule type" value="Genomic_DNA"/>
</dbReference>
<dbReference type="CDD" id="cd00397">
    <property type="entry name" value="DNA_BRE_C"/>
    <property type="match status" value="1"/>
</dbReference>
<evidence type="ECO:0000256" key="2">
    <source>
        <dbReference type="ARBA" id="ARBA00022908"/>
    </source>
</evidence>
<keyword evidence="2" id="KW-0229">DNA integration</keyword>
<keyword evidence="3 5" id="KW-0238">DNA-binding</keyword>
<dbReference type="EMBL" id="VJZL01000013">
    <property type="protein sequence ID" value="TRX09648.1"/>
    <property type="molecule type" value="Genomic_DNA"/>
</dbReference>
<dbReference type="GO" id="GO:0003677">
    <property type="term" value="F:DNA binding"/>
    <property type="evidence" value="ECO:0007669"/>
    <property type="project" value="UniProtKB-UniRule"/>
</dbReference>
<dbReference type="GO" id="GO:0015074">
    <property type="term" value="P:DNA integration"/>
    <property type="evidence" value="ECO:0007669"/>
    <property type="project" value="UniProtKB-KW"/>
</dbReference>
<keyword evidence="11" id="KW-1185">Reference proteome</keyword>
<dbReference type="InterPro" id="IPR010998">
    <property type="entry name" value="Integrase_recombinase_N"/>
</dbReference>
<evidence type="ECO:0000313" key="8">
    <source>
        <dbReference type="EMBL" id="TRX00300.1"/>
    </source>
</evidence>
<dbReference type="Proteomes" id="UP000318528">
    <property type="component" value="Unassembled WGS sequence"/>
</dbReference>
<dbReference type="PANTHER" id="PTHR30349">
    <property type="entry name" value="PHAGE INTEGRASE-RELATED"/>
    <property type="match status" value="1"/>
</dbReference>
<dbReference type="Proteomes" id="UP000318669">
    <property type="component" value="Unassembled WGS sequence"/>
</dbReference>
<dbReference type="Pfam" id="PF02899">
    <property type="entry name" value="Phage_int_SAM_1"/>
    <property type="match status" value="1"/>
</dbReference>
<dbReference type="GO" id="GO:0006310">
    <property type="term" value="P:DNA recombination"/>
    <property type="evidence" value="ECO:0007669"/>
    <property type="project" value="UniProtKB-KW"/>
</dbReference>
<dbReference type="PROSITE" id="PS51898">
    <property type="entry name" value="TYR_RECOMBINASE"/>
    <property type="match status" value="1"/>
</dbReference>
<evidence type="ECO:0000259" key="6">
    <source>
        <dbReference type="PROSITE" id="PS51898"/>
    </source>
</evidence>
<dbReference type="Gene3D" id="1.10.443.10">
    <property type="entry name" value="Intergrase catalytic core"/>
    <property type="match status" value="1"/>
</dbReference>
<keyword evidence="4" id="KW-0233">DNA recombination</keyword>
<dbReference type="InterPro" id="IPR013762">
    <property type="entry name" value="Integrase-like_cat_sf"/>
</dbReference>
<dbReference type="EMBL" id="VJZL01000013">
    <property type="protein sequence ID" value="TRX09640.1"/>
    <property type="molecule type" value="Genomic_DNA"/>
</dbReference>
<feature type="domain" description="Core-binding (CB)" evidence="7">
    <location>
        <begin position="1"/>
        <end position="72"/>
    </location>
</feature>
<dbReference type="Gene3D" id="1.10.150.130">
    <property type="match status" value="1"/>
</dbReference>
<name>A0A553BN05_9FLAO</name>
<dbReference type="AlphaFoldDB" id="A0A553BN05"/>
<dbReference type="InterPro" id="IPR004107">
    <property type="entry name" value="Integrase_SAM-like_N"/>
</dbReference>
<sequence length="279" mass="32812">MNLQEYLEQNLQKSTAKNYLYEINKFTLLNRNTEHYNYKNVMEYVEIIRKNYEPASIIRILSALKKYYDYLVNTGIRKDNPARAIQLRDIKKKPIQLQDLFTDNELQKLLEPRKERYQLLAKRNQIIMGLLVNQALKIGEIIQIKTTDIFLEKAQINITGTTQTNNRILPLKAEQILLFYNYLENRNHTSNVFLLNKLNSPITGEDINYLISTYQNQFAKKLTSITIRQSVITNLLTKGNDLRMVQEFAGHKYLDTTEKYKQTGIKALQNAIEKHHPIQ</sequence>
<proteinExistence type="inferred from homology"/>
<dbReference type="InterPro" id="IPR044068">
    <property type="entry name" value="CB"/>
</dbReference>
<gene>
    <name evidence="9" type="ORF">FNW11_09050</name>
    <name evidence="10" type="ORF">FNW11_09090</name>
    <name evidence="8" type="ORF">FNW12_17665</name>
</gene>
<dbReference type="InterPro" id="IPR050090">
    <property type="entry name" value="Tyrosine_recombinase_XerCD"/>
</dbReference>
<dbReference type="InterPro" id="IPR002104">
    <property type="entry name" value="Integrase_catalytic"/>
</dbReference>
<evidence type="ECO:0000313" key="10">
    <source>
        <dbReference type="EMBL" id="TRX09648.1"/>
    </source>
</evidence>
<dbReference type="PROSITE" id="PS51900">
    <property type="entry name" value="CB"/>
    <property type="match status" value="1"/>
</dbReference>
<evidence type="ECO:0000256" key="4">
    <source>
        <dbReference type="ARBA" id="ARBA00023172"/>
    </source>
</evidence>
<evidence type="ECO:0000256" key="5">
    <source>
        <dbReference type="PROSITE-ProRule" id="PRU01248"/>
    </source>
</evidence>
<accession>A0A553BN05</accession>
<evidence type="ECO:0000313" key="9">
    <source>
        <dbReference type="EMBL" id="TRX09640.1"/>
    </source>
</evidence>
<evidence type="ECO:0000313" key="12">
    <source>
        <dbReference type="Proteomes" id="UP000318669"/>
    </source>
</evidence>
<evidence type="ECO:0000259" key="7">
    <source>
        <dbReference type="PROSITE" id="PS51900"/>
    </source>
</evidence>
<feature type="domain" description="Tyr recombinase" evidence="6">
    <location>
        <begin position="96"/>
        <end position="273"/>
    </location>
</feature>
<dbReference type="RefSeq" id="WP_143389002.1">
    <property type="nucleotide sequence ID" value="NZ_VJZL01000013.1"/>
</dbReference>
<dbReference type="SUPFAM" id="SSF56349">
    <property type="entry name" value="DNA breaking-rejoining enzymes"/>
    <property type="match status" value="1"/>
</dbReference>
<evidence type="ECO:0000256" key="1">
    <source>
        <dbReference type="ARBA" id="ARBA00008857"/>
    </source>
</evidence>
<comment type="similarity">
    <text evidence="1">Belongs to the 'phage' integrase family.</text>
</comment>
<protein>
    <submittedName>
        <fullName evidence="9">Tyrosine-type recombinase/integrase</fullName>
    </submittedName>
</protein>
<dbReference type="InterPro" id="IPR011010">
    <property type="entry name" value="DNA_brk_join_enz"/>
</dbReference>
<reference evidence="11 12" key="1">
    <citation type="submission" date="2019-07" db="EMBL/GenBank/DDBJ databases">
        <title>Novel species of Flavobacterium.</title>
        <authorList>
            <person name="Liu Q."/>
            <person name="Xin Y.-H."/>
        </authorList>
    </citation>
    <scope>NUCLEOTIDE SEQUENCE [LARGE SCALE GENOMIC DNA]</scope>
    <source>
        <strain evidence="8 11">GSP39</strain>
        <strain evidence="9 12">GSR22</strain>
    </source>
</reference>
<evidence type="ECO:0000256" key="3">
    <source>
        <dbReference type="ARBA" id="ARBA00023125"/>
    </source>
</evidence>
<dbReference type="OrthoDB" id="1407105at2"/>
<dbReference type="PANTHER" id="PTHR30349:SF41">
    <property type="entry name" value="INTEGRASE_RECOMBINASE PROTEIN MJ0367-RELATED"/>
    <property type="match status" value="1"/>
</dbReference>
<comment type="caution">
    <text evidence="9">The sequence shown here is derived from an EMBL/GenBank/DDBJ whole genome shotgun (WGS) entry which is preliminary data.</text>
</comment>
<organism evidence="9 12">
    <name type="scientific">Flavobacterium gawalongense</name>
    <dbReference type="NCBI Taxonomy" id="2594432"/>
    <lineage>
        <taxon>Bacteria</taxon>
        <taxon>Pseudomonadati</taxon>
        <taxon>Bacteroidota</taxon>
        <taxon>Flavobacteriia</taxon>
        <taxon>Flavobacteriales</taxon>
        <taxon>Flavobacteriaceae</taxon>
        <taxon>Flavobacterium</taxon>
    </lineage>
</organism>
<evidence type="ECO:0000313" key="11">
    <source>
        <dbReference type="Proteomes" id="UP000318528"/>
    </source>
</evidence>
<dbReference type="Pfam" id="PF00589">
    <property type="entry name" value="Phage_integrase"/>
    <property type="match status" value="1"/>
</dbReference>